<dbReference type="Pfam" id="PF12294">
    <property type="entry name" value="DUF3626"/>
    <property type="match status" value="1"/>
</dbReference>
<dbReference type="AlphaFoldDB" id="A0AAU9VLD1"/>
<evidence type="ECO:0000313" key="2">
    <source>
        <dbReference type="EMBL" id="CAH3031928.1"/>
    </source>
</evidence>
<dbReference type="Proteomes" id="UP001159428">
    <property type="component" value="Unassembled WGS sequence"/>
</dbReference>
<dbReference type="EMBL" id="CALNXJ010000001">
    <property type="protein sequence ID" value="CAH3031928.1"/>
    <property type="molecule type" value="Genomic_DNA"/>
</dbReference>
<dbReference type="InterPro" id="IPR022074">
    <property type="entry name" value="DUF3626"/>
</dbReference>
<evidence type="ECO:0000313" key="3">
    <source>
        <dbReference type="Proteomes" id="UP001159428"/>
    </source>
</evidence>
<gene>
    <name evidence="2" type="ORF">PMEA_00000763</name>
</gene>
<evidence type="ECO:0000256" key="1">
    <source>
        <dbReference type="SAM" id="MobiDB-lite"/>
    </source>
</evidence>
<proteinExistence type="predicted"/>
<sequence>MLRGFYRFRQSGKASNNLFIMPLCMNSKEGKIEIINEEKDYQIAFFVRKPNHYKKEFSSSQLSAISSVAILNDTQRDALEYVITRSAQDSKTVASTLLARVKRLGYSENDLKRTLQWVRSAAPIIIHVNLDRVLKFLVDDTHYRNRFETGTSGGSTDIVARKSWEDRIFNSAYHDSNPSERVKYGVLNIVGDPRGVRSCIHYGDSFLQLRKVRLRTTFASMDTSGEGVKLSCCEHYENVLFAYTDNEITAIMDVANGKVPFHRSDCISKYKEVQIHGPVSLSENVECIVVNSRHHKDPKIKNMLDRFVEQNNFNLIWMDPDDLSSPAPFPFGAMGHYSLTESSSGSLSAPPRRRTHGKVRKRSRKRTFPH</sequence>
<name>A0AAU9VLD1_9CNID</name>
<keyword evidence="3" id="KW-1185">Reference proteome</keyword>
<feature type="compositionally biased region" description="Basic residues" evidence="1">
    <location>
        <begin position="351"/>
        <end position="370"/>
    </location>
</feature>
<evidence type="ECO:0008006" key="4">
    <source>
        <dbReference type="Google" id="ProtNLM"/>
    </source>
</evidence>
<protein>
    <recommendedName>
        <fullName evidence="4">LAGLIDADG endonuclease</fullName>
    </recommendedName>
</protein>
<accession>A0AAU9VLD1</accession>
<organism evidence="2 3">
    <name type="scientific">Pocillopora meandrina</name>
    <dbReference type="NCBI Taxonomy" id="46732"/>
    <lineage>
        <taxon>Eukaryota</taxon>
        <taxon>Metazoa</taxon>
        <taxon>Cnidaria</taxon>
        <taxon>Anthozoa</taxon>
        <taxon>Hexacorallia</taxon>
        <taxon>Scleractinia</taxon>
        <taxon>Astrocoeniina</taxon>
        <taxon>Pocilloporidae</taxon>
        <taxon>Pocillopora</taxon>
    </lineage>
</organism>
<reference evidence="2 3" key="1">
    <citation type="submission" date="2022-05" db="EMBL/GenBank/DDBJ databases">
        <authorList>
            <consortium name="Genoscope - CEA"/>
            <person name="William W."/>
        </authorList>
    </citation>
    <scope>NUCLEOTIDE SEQUENCE [LARGE SCALE GENOMIC DNA]</scope>
</reference>
<feature type="region of interest" description="Disordered" evidence="1">
    <location>
        <begin position="340"/>
        <end position="370"/>
    </location>
</feature>
<comment type="caution">
    <text evidence="2">The sequence shown here is derived from an EMBL/GenBank/DDBJ whole genome shotgun (WGS) entry which is preliminary data.</text>
</comment>